<proteinExistence type="predicted"/>
<dbReference type="OrthoDB" id="1670597at2"/>
<sequence length="76" mass="8215">MDNLIKLQSKVNEIIKEANKKPVNVGALRGTMTSSDTVLINGVTYRAVLGTQVNVYNGVQVWVQLTKDNTAVIIGA</sequence>
<organism evidence="1 2">
    <name type="scientific">Anaerovibrio lipolyticus DSM 3074</name>
    <dbReference type="NCBI Taxonomy" id="1120997"/>
    <lineage>
        <taxon>Bacteria</taxon>
        <taxon>Bacillati</taxon>
        <taxon>Bacillota</taxon>
        <taxon>Negativicutes</taxon>
        <taxon>Selenomonadales</taxon>
        <taxon>Selenomonadaceae</taxon>
        <taxon>Anaerovibrio</taxon>
    </lineage>
</organism>
<evidence type="ECO:0000313" key="1">
    <source>
        <dbReference type="EMBL" id="SHI44652.1"/>
    </source>
</evidence>
<dbReference type="EMBL" id="FQYW01000005">
    <property type="protein sequence ID" value="SHI44652.1"/>
    <property type="molecule type" value="Genomic_DNA"/>
</dbReference>
<accession>A0A1M6B7F2</accession>
<dbReference type="Proteomes" id="UP000191240">
    <property type="component" value="Unassembled WGS sequence"/>
</dbReference>
<gene>
    <name evidence="1" type="ORF">SAMN02745671_00651</name>
</gene>
<evidence type="ECO:0000313" key="2">
    <source>
        <dbReference type="Proteomes" id="UP000191240"/>
    </source>
</evidence>
<dbReference type="RefSeq" id="WP_080325341.1">
    <property type="nucleotide sequence ID" value="NZ_FQYW01000005.1"/>
</dbReference>
<reference evidence="1 2" key="1">
    <citation type="submission" date="2016-11" db="EMBL/GenBank/DDBJ databases">
        <authorList>
            <person name="Jaros S."/>
            <person name="Januszkiewicz K."/>
            <person name="Wedrychowicz H."/>
        </authorList>
    </citation>
    <scope>NUCLEOTIDE SEQUENCE [LARGE SCALE GENOMIC DNA]</scope>
    <source>
        <strain evidence="1 2">DSM 3074</strain>
    </source>
</reference>
<dbReference type="AlphaFoldDB" id="A0A1M6B7F2"/>
<protein>
    <submittedName>
        <fullName evidence="1">Uncharacterized protein</fullName>
    </submittedName>
</protein>
<name>A0A1M6B7F2_9FIRM</name>